<comment type="similarity">
    <text evidence="1">Belongs to the small heat shock protein (HSP20) family.</text>
</comment>
<evidence type="ECO:0000313" key="4">
    <source>
        <dbReference type="Proteomes" id="UP000060778"/>
    </source>
</evidence>
<proteinExistence type="inferred from homology"/>
<dbReference type="STRING" id="940295.EYM_05680"/>
<dbReference type="SUPFAM" id="SSF49764">
    <property type="entry name" value="HSP20-like chaperones"/>
    <property type="match status" value="1"/>
</dbReference>
<evidence type="ECO:0000313" key="3">
    <source>
        <dbReference type="EMBL" id="ALU12610.1"/>
    </source>
</evidence>
<dbReference type="InterPro" id="IPR002068">
    <property type="entry name" value="A-crystallin/Hsp20_dom"/>
</dbReference>
<dbReference type="RefSeq" id="WP_075050045.1">
    <property type="nucleotide sequence ID" value="NZ_CP006867.1"/>
</dbReference>
<sequence>MISPNGKTEPLHYVVEYPDRYEVLIDVPLADERTLTVGVHKRVVKVRVKLRETIKLEEGEVREYVKILRIPEDAEEEYEVRVHRVEGPIIVIVFPKLGKP</sequence>
<dbReference type="EMBL" id="CP006867">
    <property type="protein sequence ID" value="ALU12610.1"/>
    <property type="molecule type" value="Genomic_DNA"/>
</dbReference>
<gene>
    <name evidence="3" type="ORF">EYM_05680</name>
</gene>
<dbReference type="AlphaFoldDB" id="A0A0U2VF52"/>
<protein>
    <recommendedName>
        <fullName evidence="2">SHSP domain-containing protein</fullName>
    </recommendedName>
</protein>
<keyword evidence="4" id="KW-1185">Reference proteome</keyword>
<dbReference type="GeneID" id="30680519"/>
<dbReference type="OrthoDB" id="15039at2157"/>
<dbReference type="PROSITE" id="PS01031">
    <property type="entry name" value="SHSP"/>
    <property type="match status" value="1"/>
</dbReference>
<reference evidence="3 4" key="1">
    <citation type="submission" date="2013-11" db="EMBL/GenBank/DDBJ databases">
        <title>Comparative genomics of Ignicoccus.</title>
        <authorList>
            <person name="Podar M."/>
        </authorList>
    </citation>
    <scope>NUCLEOTIDE SEQUENCE [LARGE SCALE GENOMIC DNA]</scope>
    <source>
        <strain evidence="3 4">DSM 13165</strain>
    </source>
</reference>
<accession>A0A0U2VF52</accession>
<dbReference type="InterPro" id="IPR008978">
    <property type="entry name" value="HSP20-like_chaperone"/>
</dbReference>
<dbReference type="KEGG" id="iis:EYM_05680"/>
<name>A0A0U2VF52_9CREN</name>
<evidence type="ECO:0000256" key="1">
    <source>
        <dbReference type="PROSITE-ProRule" id="PRU00285"/>
    </source>
</evidence>
<feature type="domain" description="SHSP" evidence="2">
    <location>
        <begin position="2"/>
        <end position="100"/>
    </location>
</feature>
<dbReference type="Proteomes" id="UP000060778">
    <property type="component" value="Chromosome"/>
</dbReference>
<evidence type="ECO:0000259" key="2">
    <source>
        <dbReference type="PROSITE" id="PS01031"/>
    </source>
</evidence>
<organism evidence="3 4">
    <name type="scientific">Ignicoccus islandicus DSM 13165</name>
    <dbReference type="NCBI Taxonomy" id="940295"/>
    <lineage>
        <taxon>Archaea</taxon>
        <taxon>Thermoproteota</taxon>
        <taxon>Thermoprotei</taxon>
        <taxon>Desulfurococcales</taxon>
        <taxon>Desulfurococcaceae</taxon>
        <taxon>Ignicoccus</taxon>
    </lineage>
</organism>